<sequence length="259" mass="27091">MTDTTPDPVNVVTLDPWEALRRHTDASIALGRAGASLPTAHVLRFSYAHASARDAVHIPFDREALRAGLSGLGLMNVPVSSRAETRQTYLARPDLGRRLTAEDAARLAALGSAPCDVAIVVADGLSSTAIAANAVPFIADLLPLLKTEGLSVGPVAVVENGRVAIGDEIGAALKARLVLVLIGERPGLSSVDSLGAYLTYGPKPGLSDADRNCISNIREAGLKLPLAAAKAFWLIREALKRKLTGVDLKEEQQAALPGS</sequence>
<dbReference type="PIRSF" id="PIRSF018982">
    <property type="entry name" value="EutC"/>
    <property type="match status" value="1"/>
</dbReference>
<accession>A0AAE3SYB1</accession>
<dbReference type="InterPro" id="IPR042251">
    <property type="entry name" value="EutC_C"/>
</dbReference>
<evidence type="ECO:0000256" key="1">
    <source>
        <dbReference type="ARBA" id="ARBA00022628"/>
    </source>
</evidence>
<evidence type="ECO:0000313" key="7">
    <source>
        <dbReference type="Proteomes" id="UP001208771"/>
    </source>
</evidence>
<comment type="caution">
    <text evidence="6">The sequence shown here is derived from an EMBL/GenBank/DDBJ whole genome shotgun (WGS) entry which is preliminary data.</text>
</comment>
<feature type="binding site" evidence="5">
    <location>
        <position position="184"/>
    </location>
    <ligand>
        <name>adenosylcob(III)alamin</name>
        <dbReference type="ChEBI" id="CHEBI:18408"/>
    </ligand>
</feature>
<evidence type="ECO:0000256" key="4">
    <source>
        <dbReference type="ARBA" id="ARBA00024446"/>
    </source>
</evidence>
<dbReference type="AlphaFoldDB" id="A0AAE3SYB1"/>
<dbReference type="GO" id="GO:0009350">
    <property type="term" value="C:ethanolamine ammonia-lyase complex"/>
    <property type="evidence" value="ECO:0007669"/>
    <property type="project" value="UniProtKB-UniRule"/>
</dbReference>
<dbReference type="GO" id="GO:0008851">
    <property type="term" value="F:ethanolamine ammonia-lyase activity"/>
    <property type="evidence" value="ECO:0007669"/>
    <property type="project" value="UniProtKB-UniRule"/>
</dbReference>
<keyword evidence="1 5" id="KW-0846">Cobalamin</keyword>
<organism evidence="6 7">
    <name type="scientific">Ectorhizobium quercum</name>
    <dbReference type="NCBI Taxonomy" id="2965071"/>
    <lineage>
        <taxon>Bacteria</taxon>
        <taxon>Pseudomonadati</taxon>
        <taxon>Pseudomonadota</taxon>
        <taxon>Alphaproteobacteria</taxon>
        <taxon>Hyphomicrobiales</taxon>
        <taxon>Rhizobiaceae</taxon>
        <taxon>Ectorhizobium</taxon>
    </lineage>
</organism>
<dbReference type="RefSeq" id="WP_306412844.1">
    <property type="nucleotide sequence ID" value="NZ_JANFPI010000007.1"/>
</dbReference>
<reference evidence="6" key="1">
    <citation type="submission" date="2022-07" db="EMBL/GenBank/DDBJ databases">
        <title>Ectorhizobium quercum gen.nov., sp. nov.</title>
        <authorList>
            <person name="Ma T."/>
            <person name="Li Y."/>
        </authorList>
    </citation>
    <scope>NUCLEOTIDE SEQUENCE</scope>
    <source>
        <strain evidence="6">BDR2-2</strain>
    </source>
</reference>
<evidence type="ECO:0000313" key="6">
    <source>
        <dbReference type="EMBL" id="MCX8999355.1"/>
    </source>
</evidence>
<keyword evidence="7" id="KW-1185">Reference proteome</keyword>
<feature type="binding site" evidence="5">
    <location>
        <position position="163"/>
    </location>
    <ligand>
        <name>adenosylcob(III)alamin</name>
        <dbReference type="ChEBI" id="CHEBI:18408"/>
    </ligand>
</feature>
<comment type="catalytic activity">
    <reaction evidence="5">
        <text>ethanolamine = acetaldehyde + NH4(+)</text>
        <dbReference type="Rhea" id="RHEA:15313"/>
        <dbReference type="ChEBI" id="CHEBI:15343"/>
        <dbReference type="ChEBI" id="CHEBI:28938"/>
        <dbReference type="ChEBI" id="CHEBI:57603"/>
        <dbReference type="EC" id="4.3.1.7"/>
    </reaction>
</comment>
<dbReference type="EMBL" id="JANFPI010000007">
    <property type="protein sequence ID" value="MCX8999355.1"/>
    <property type="molecule type" value="Genomic_DNA"/>
</dbReference>
<dbReference type="GO" id="GO:0006520">
    <property type="term" value="P:amino acid metabolic process"/>
    <property type="evidence" value="ECO:0007669"/>
    <property type="project" value="InterPro"/>
</dbReference>
<comment type="pathway">
    <text evidence="5">Amine and polyamine degradation; ethanolamine degradation.</text>
</comment>
<dbReference type="HAMAP" id="MF_00601">
    <property type="entry name" value="EutC"/>
    <property type="match status" value="1"/>
</dbReference>
<dbReference type="InterPro" id="IPR009246">
    <property type="entry name" value="EutC"/>
</dbReference>
<dbReference type="GO" id="GO:0031419">
    <property type="term" value="F:cobalamin binding"/>
    <property type="evidence" value="ECO:0007669"/>
    <property type="project" value="UniProtKB-UniRule"/>
</dbReference>
<keyword evidence="3 5" id="KW-0170">Cobalt</keyword>
<dbReference type="Gene3D" id="1.10.30.40">
    <property type="entry name" value="Ethanolamine ammonia-lyase light chain (EutC), N-terminal domain"/>
    <property type="match status" value="1"/>
</dbReference>
<comment type="subunit">
    <text evidence="5">The basic unit is a heterodimer which dimerizes to form tetramers. The heterotetramers trimerize; 6 large subunits form a core ring with 6 small subunits projecting outwards.</text>
</comment>
<keyword evidence="2 5" id="KW-0456">Lyase</keyword>
<dbReference type="PANTHER" id="PTHR39330:SF1">
    <property type="entry name" value="ETHANOLAMINE AMMONIA-LYASE SMALL SUBUNIT"/>
    <property type="match status" value="1"/>
</dbReference>
<keyword evidence="4 5" id="KW-1283">Bacterial microcompartment</keyword>
<proteinExistence type="inferred from homology"/>
<dbReference type="GO" id="GO:0031471">
    <property type="term" value="C:ethanolamine degradation polyhedral organelle"/>
    <property type="evidence" value="ECO:0007669"/>
    <property type="project" value="UniProtKB-UniRule"/>
</dbReference>
<gene>
    <name evidence="5 6" type="primary">eutC</name>
    <name evidence="6" type="ORF">NOF55_19805</name>
</gene>
<evidence type="ECO:0000256" key="2">
    <source>
        <dbReference type="ARBA" id="ARBA00023239"/>
    </source>
</evidence>
<comment type="similarity">
    <text evidence="5">Belongs to the EutC family.</text>
</comment>
<dbReference type="NCBIfam" id="NF003971">
    <property type="entry name" value="PRK05465.1"/>
    <property type="match status" value="1"/>
</dbReference>
<dbReference type="GO" id="GO:0046336">
    <property type="term" value="P:ethanolamine catabolic process"/>
    <property type="evidence" value="ECO:0007669"/>
    <property type="project" value="UniProtKB-UniRule"/>
</dbReference>
<dbReference type="Proteomes" id="UP001208771">
    <property type="component" value="Unassembled WGS sequence"/>
</dbReference>
<protein>
    <recommendedName>
        <fullName evidence="5">Ethanolamine ammonia-lyase small subunit</fullName>
        <shortName evidence="5">EAL small subunit</shortName>
        <ecNumber evidence="5">4.3.1.7</ecNumber>
    </recommendedName>
</protein>
<dbReference type="EC" id="4.3.1.7" evidence="5"/>
<evidence type="ECO:0000256" key="3">
    <source>
        <dbReference type="ARBA" id="ARBA00023285"/>
    </source>
</evidence>
<name>A0AAE3SYB1_9HYPH</name>
<comment type="subcellular location">
    <subcellularLocation>
        <location evidence="5">Bacterial microcompartment</location>
    </subcellularLocation>
</comment>
<dbReference type="PANTHER" id="PTHR39330">
    <property type="entry name" value="ETHANOLAMINE AMMONIA-LYASE LIGHT CHAIN"/>
    <property type="match status" value="1"/>
</dbReference>
<comment type="function">
    <text evidence="5">Catalyzes the deamination of various vicinal amino-alcohols to oxo compounds. Allows this organism to utilize ethanolamine as the sole source of nitrogen and carbon in the presence of external vitamin B12.</text>
</comment>
<comment type="cofactor">
    <cofactor evidence="5">
        <name>adenosylcob(III)alamin</name>
        <dbReference type="ChEBI" id="CHEBI:18408"/>
    </cofactor>
    <text evidence="5">Binds between the large and small subunits.</text>
</comment>
<dbReference type="Gene3D" id="3.40.50.11240">
    <property type="entry name" value="Ethanolamine ammonia-lyase light chain (EutC)"/>
    <property type="match status" value="1"/>
</dbReference>
<dbReference type="Pfam" id="PF05985">
    <property type="entry name" value="EutC"/>
    <property type="match status" value="1"/>
</dbReference>
<dbReference type="InterPro" id="IPR042255">
    <property type="entry name" value="EutC_N"/>
</dbReference>
<feature type="binding site" evidence="5">
    <location>
        <position position="213"/>
    </location>
    <ligand>
        <name>adenosylcob(III)alamin</name>
        <dbReference type="ChEBI" id="CHEBI:18408"/>
    </ligand>
</feature>
<evidence type="ECO:0000256" key="5">
    <source>
        <dbReference type="HAMAP-Rule" id="MF_00601"/>
    </source>
</evidence>